<accession>A0A6N9YSI3</accession>
<dbReference type="AlphaFoldDB" id="A0A6N9YSI3"/>
<comment type="caution">
    <text evidence="1">The sequence shown here is derived from an EMBL/GenBank/DDBJ whole genome shotgun (WGS) entry which is preliminary data.</text>
</comment>
<dbReference type="Proteomes" id="UP000469185">
    <property type="component" value="Unassembled WGS sequence"/>
</dbReference>
<dbReference type="EMBL" id="JAAGOB010000014">
    <property type="protein sequence ID" value="NED97910.1"/>
    <property type="molecule type" value="Genomic_DNA"/>
</dbReference>
<dbReference type="Gene3D" id="3.40.50.720">
    <property type="entry name" value="NAD(P)-binding Rossmann-like Domain"/>
    <property type="match status" value="1"/>
</dbReference>
<evidence type="ECO:0000313" key="1">
    <source>
        <dbReference type="EMBL" id="NED97910.1"/>
    </source>
</evidence>
<organism evidence="1 2">
    <name type="scientific">Phytoactinopolyspora alkaliphila</name>
    <dbReference type="NCBI Taxonomy" id="1783498"/>
    <lineage>
        <taxon>Bacteria</taxon>
        <taxon>Bacillati</taxon>
        <taxon>Actinomycetota</taxon>
        <taxon>Actinomycetes</taxon>
        <taxon>Jiangellales</taxon>
        <taxon>Jiangellaceae</taxon>
        <taxon>Phytoactinopolyspora</taxon>
    </lineage>
</organism>
<evidence type="ECO:0000313" key="2">
    <source>
        <dbReference type="Proteomes" id="UP000469185"/>
    </source>
</evidence>
<reference evidence="1 2" key="1">
    <citation type="submission" date="2020-02" db="EMBL/GenBank/DDBJ databases">
        <authorList>
            <person name="Li X.-J."/>
            <person name="Feng X.-M."/>
        </authorList>
    </citation>
    <scope>NUCLEOTIDE SEQUENCE [LARGE SCALE GENOMIC DNA]</scope>
    <source>
        <strain evidence="1 2">CGMCC 4.7225</strain>
    </source>
</reference>
<name>A0A6N9YSI3_9ACTN</name>
<protein>
    <submittedName>
        <fullName evidence="1">Uncharacterized protein</fullName>
    </submittedName>
</protein>
<gene>
    <name evidence="1" type="ORF">G1H11_21660</name>
</gene>
<proteinExistence type="predicted"/>
<sequence length="99" mass="10030">MATAWNRTAAKAGHLVVGDRAELADSVEDAVAAGSLVVVCVTDYEAVRTFADRSATTWTARSGELDHGHVAGRAGDRRVGGGAGGAYLAGAIMAIPHPA</sequence>
<dbReference type="RefSeq" id="WP_163820699.1">
    <property type="nucleotide sequence ID" value="NZ_JAAGOB010000014.1"/>
</dbReference>
<keyword evidence="2" id="KW-1185">Reference proteome</keyword>